<evidence type="ECO:0000313" key="2">
    <source>
        <dbReference type="Proteomes" id="UP000176389"/>
    </source>
</evidence>
<sequence length="96" mass="11292">MYKVSLEKAAQKDFRKLDKQLKDNILDALKIISEDPLSGEPLKSGLSVYRSYHFTHQGTQYRIAYVLYSDINAVIIIMIGPRENFYERLKRRVVKR</sequence>
<proteinExistence type="predicted"/>
<protein>
    <recommendedName>
        <fullName evidence="3">Plasmid stabilization protein</fullName>
    </recommendedName>
</protein>
<dbReference type="EMBL" id="MHCS01000010">
    <property type="protein sequence ID" value="OGY26796.1"/>
    <property type="molecule type" value="Genomic_DNA"/>
</dbReference>
<evidence type="ECO:0000313" key="1">
    <source>
        <dbReference type="EMBL" id="OGY26796.1"/>
    </source>
</evidence>
<dbReference type="InterPro" id="IPR031552">
    <property type="entry name" value="ParE-like_toxin"/>
</dbReference>
<name>A0A1G1WGG4_9BACT</name>
<comment type="caution">
    <text evidence="1">The sequence shown here is derived from an EMBL/GenBank/DDBJ whole genome shotgun (WGS) entry which is preliminary data.</text>
</comment>
<dbReference type="SUPFAM" id="SSF143011">
    <property type="entry name" value="RelE-like"/>
    <property type="match status" value="1"/>
</dbReference>
<organism evidence="1 2">
    <name type="scientific">Candidatus Woykebacteria bacterium RBG_16_43_9</name>
    <dbReference type="NCBI Taxonomy" id="1802596"/>
    <lineage>
        <taxon>Bacteria</taxon>
        <taxon>Candidatus Woykeibacteriota</taxon>
    </lineage>
</organism>
<accession>A0A1G1WGG4</accession>
<dbReference type="Proteomes" id="UP000176389">
    <property type="component" value="Unassembled WGS sequence"/>
</dbReference>
<dbReference type="AlphaFoldDB" id="A0A1G1WGG4"/>
<dbReference type="STRING" id="1802596.A2Z11_02395"/>
<dbReference type="InterPro" id="IPR035093">
    <property type="entry name" value="RelE/ParE_toxin_dom_sf"/>
</dbReference>
<gene>
    <name evidence="1" type="ORF">A2Z11_02395</name>
</gene>
<dbReference type="Pfam" id="PF15781">
    <property type="entry name" value="ParE-like_toxin"/>
    <property type="match status" value="1"/>
</dbReference>
<dbReference type="Gene3D" id="3.30.2310.20">
    <property type="entry name" value="RelE-like"/>
    <property type="match status" value="1"/>
</dbReference>
<reference evidence="1 2" key="1">
    <citation type="journal article" date="2016" name="Nat. Commun.">
        <title>Thousands of microbial genomes shed light on interconnected biogeochemical processes in an aquifer system.</title>
        <authorList>
            <person name="Anantharaman K."/>
            <person name="Brown C.T."/>
            <person name="Hug L.A."/>
            <person name="Sharon I."/>
            <person name="Castelle C.J."/>
            <person name="Probst A.J."/>
            <person name="Thomas B.C."/>
            <person name="Singh A."/>
            <person name="Wilkins M.J."/>
            <person name="Karaoz U."/>
            <person name="Brodie E.L."/>
            <person name="Williams K.H."/>
            <person name="Hubbard S.S."/>
            <person name="Banfield J.F."/>
        </authorList>
    </citation>
    <scope>NUCLEOTIDE SEQUENCE [LARGE SCALE GENOMIC DNA]</scope>
</reference>
<evidence type="ECO:0008006" key="3">
    <source>
        <dbReference type="Google" id="ProtNLM"/>
    </source>
</evidence>